<dbReference type="RefSeq" id="WP_089113671.1">
    <property type="nucleotide sequence ID" value="NZ_LOKL01000153.1"/>
</dbReference>
<gene>
    <name evidence="1" type="ORF">Xseb_19055</name>
</gene>
<organism evidence="1 2">
    <name type="scientific">Xanthomonas citri pv. sesbaniae</name>
    <dbReference type="NCBI Taxonomy" id="473425"/>
    <lineage>
        <taxon>Bacteria</taxon>
        <taxon>Pseudomonadati</taxon>
        <taxon>Pseudomonadota</taxon>
        <taxon>Gammaproteobacteria</taxon>
        <taxon>Lysobacterales</taxon>
        <taxon>Lysobacteraceae</taxon>
        <taxon>Xanthomonas</taxon>
    </lineage>
</organism>
<dbReference type="AlphaFoldDB" id="A0AAW4RP92"/>
<accession>A0AAW4RP92</accession>
<protein>
    <submittedName>
        <fullName evidence="1">Uncharacterized protein</fullName>
    </submittedName>
</protein>
<dbReference type="EMBL" id="LOKL01000153">
    <property type="protein sequence ID" value="MBZ3926165.1"/>
    <property type="molecule type" value="Genomic_DNA"/>
</dbReference>
<comment type="caution">
    <text evidence="1">The sequence shown here is derived from an EMBL/GenBank/DDBJ whole genome shotgun (WGS) entry which is preliminary data.</text>
</comment>
<dbReference type="Proteomes" id="UP000825388">
    <property type="component" value="Unassembled WGS sequence"/>
</dbReference>
<evidence type="ECO:0000313" key="2">
    <source>
        <dbReference type="Proteomes" id="UP000825388"/>
    </source>
</evidence>
<proteinExistence type="predicted"/>
<sequence>MSRVDIRSFDAEPYREFEGVMLEYARAQGWEFSFQGQPLPLASVFNNATFGPALLVAAQAELTLRKINVDLGLAVENDDAAMFGRRVEFDAGRSNLLTQMWRLTQTAYQVDMLPREQNRIVLDLVPAALEPLDIPALQAGH</sequence>
<reference evidence="1" key="1">
    <citation type="submission" date="2015-12" db="EMBL/GenBank/DDBJ databases">
        <authorList>
            <person name="Bansal K."/>
            <person name="Midha S."/>
            <person name="Patil P.B."/>
        </authorList>
    </citation>
    <scope>NUCLEOTIDE SEQUENCE</scope>
    <source>
        <strain evidence="1">LMG867</strain>
    </source>
</reference>
<name>A0AAW4RP92_XANCI</name>
<evidence type="ECO:0000313" key="1">
    <source>
        <dbReference type="EMBL" id="MBZ3926165.1"/>
    </source>
</evidence>